<feature type="transmembrane region" description="Helical" evidence="19">
    <location>
        <begin position="126"/>
        <end position="146"/>
    </location>
</feature>
<keyword evidence="12 18" id="KW-0548">Nucleotidyltransferase</keyword>
<evidence type="ECO:0000256" key="18">
    <source>
        <dbReference type="RuleBase" id="RU003938"/>
    </source>
</evidence>
<protein>
    <recommendedName>
        <fullName evidence="7 18">Phosphatidate cytidylyltransferase</fullName>
        <ecNumber evidence="6 18">2.7.7.41</ecNumber>
    </recommendedName>
</protein>
<evidence type="ECO:0000256" key="6">
    <source>
        <dbReference type="ARBA" id="ARBA00012487"/>
    </source>
</evidence>
<dbReference type="PANTHER" id="PTHR46382:SF1">
    <property type="entry name" value="PHOSPHATIDATE CYTIDYLYLTRANSFERASE"/>
    <property type="match status" value="1"/>
</dbReference>
<evidence type="ECO:0000256" key="9">
    <source>
        <dbReference type="ARBA" id="ARBA00022516"/>
    </source>
</evidence>
<comment type="similarity">
    <text evidence="5 18">Belongs to the CDS family.</text>
</comment>
<evidence type="ECO:0000256" key="2">
    <source>
        <dbReference type="ARBA" id="ARBA00004651"/>
    </source>
</evidence>
<keyword evidence="14" id="KW-0443">Lipid metabolism</keyword>
<feature type="transmembrane region" description="Helical" evidence="19">
    <location>
        <begin position="12"/>
        <end position="40"/>
    </location>
</feature>
<dbReference type="EMBL" id="CP021376">
    <property type="protein sequence ID" value="ART78842.1"/>
    <property type="molecule type" value="Genomic_DNA"/>
</dbReference>
<dbReference type="EC" id="2.7.7.41" evidence="6 18"/>
<keyword evidence="15 19" id="KW-0472">Membrane</keyword>
<feature type="transmembrane region" description="Helical" evidence="19">
    <location>
        <begin position="200"/>
        <end position="219"/>
    </location>
</feature>
<keyword evidence="21" id="KW-1185">Reference proteome</keyword>
<evidence type="ECO:0000256" key="10">
    <source>
        <dbReference type="ARBA" id="ARBA00022679"/>
    </source>
</evidence>
<sequence length="291" mass="31251">MLKLRVITALCLVPLVLAALFLLPYPYFIAFVGGIFLIAAREWSNFIDPDKALVLTIGLVLMMYGITAFVPFDNLWVSPASVATLAVGLHEAAAWLLVATGVWWLIALIMVFTYPSSAKTWREKHNIKTVFAMFTLLPFMVAVLALRSFAYQDNPQAGAWLLLFVMGLVWAADTGAYFVGKAIGKRKLCPNVSPGKTLEGMIGGVVAAAILALVVVLNLELAAAQTQVILIASIAAAFASVLGDLTESMFKREAGLKDSGNILPGHGGIMDRIDGLTAALPVFVLVVWLLS</sequence>
<keyword evidence="8" id="KW-1003">Cell membrane</keyword>
<evidence type="ECO:0000313" key="21">
    <source>
        <dbReference type="Proteomes" id="UP000243793"/>
    </source>
</evidence>
<keyword evidence="16" id="KW-0594">Phospholipid biosynthesis</keyword>
<dbReference type="OrthoDB" id="9799199at2"/>
<reference evidence="21" key="1">
    <citation type="submission" date="2017-05" db="EMBL/GenBank/DDBJ databases">
        <authorList>
            <person name="Sung H."/>
        </authorList>
    </citation>
    <scope>NUCLEOTIDE SEQUENCE [LARGE SCALE GENOMIC DNA]</scope>
    <source>
        <strain evidence="21">AMac2203</strain>
    </source>
</reference>
<keyword evidence="13 19" id="KW-1133">Transmembrane helix</keyword>
<comment type="pathway">
    <text evidence="4">Lipid metabolism.</text>
</comment>
<dbReference type="InterPro" id="IPR000374">
    <property type="entry name" value="PC_trans"/>
</dbReference>
<dbReference type="RefSeq" id="WP_086961986.1">
    <property type="nucleotide sequence ID" value="NZ_CP021376.1"/>
</dbReference>
<evidence type="ECO:0000256" key="17">
    <source>
        <dbReference type="ARBA" id="ARBA00023264"/>
    </source>
</evidence>
<comment type="subcellular location">
    <subcellularLocation>
        <location evidence="2">Cell membrane</location>
        <topology evidence="2">Multi-pass membrane protein</topology>
    </subcellularLocation>
</comment>
<dbReference type="Pfam" id="PF01148">
    <property type="entry name" value="CTP_transf_1"/>
    <property type="match status" value="1"/>
</dbReference>
<feature type="transmembrane region" description="Helical" evidence="19">
    <location>
        <begin position="225"/>
        <end position="243"/>
    </location>
</feature>
<feature type="transmembrane region" description="Helical" evidence="19">
    <location>
        <begin position="158"/>
        <end position="179"/>
    </location>
</feature>
<keyword evidence="11 18" id="KW-0812">Transmembrane</keyword>
<organism evidence="20 21">
    <name type="scientific">Oceanisphaera avium</name>
    <dbReference type="NCBI Taxonomy" id="1903694"/>
    <lineage>
        <taxon>Bacteria</taxon>
        <taxon>Pseudomonadati</taxon>
        <taxon>Pseudomonadota</taxon>
        <taxon>Gammaproteobacteria</taxon>
        <taxon>Aeromonadales</taxon>
        <taxon>Aeromonadaceae</taxon>
        <taxon>Oceanisphaera</taxon>
    </lineage>
</organism>
<evidence type="ECO:0000256" key="3">
    <source>
        <dbReference type="ARBA" id="ARBA00005119"/>
    </source>
</evidence>
<comment type="catalytic activity">
    <reaction evidence="1 18">
        <text>a 1,2-diacyl-sn-glycero-3-phosphate + CTP + H(+) = a CDP-1,2-diacyl-sn-glycerol + diphosphate</text>
        <dbReference type="Rhea" id="RHEA:16229"/>
        <dbReference type="ChEBI" id="CHEBI:15378"/>
        <dbReference type="ChEBI" id="CHEBI:33019"/>
        <dbReference type="ChEBI" id="CHEBI:37563"/>
        <dbReference type="ChEBI" id="CHEBI:58332"/>
        <dbReference type="ChEBI" id="CHEBI:58608"/>
        <dbReference type="EC" id="2.7.7.41"/>
    </reaction>
</comment>
<dbReference type="UniPathway" id="UPA00557">
    <property type="reaction ID" value="UER00614"/>
</dbReference>
<keyword evidence="9" id="KW-0444">Lipid biosynthesis</keyword>
<evidence type="ECO:0000256" key="15">
    <source>
        <dbReference type="ARBA" id="ARBA00023136"/>
    </source>
</evidence>
<dbReference type="KEGG" id="ocm:CBP12_00635"/>
<evidence type="ECO:0000256" key="16">
    <source>
        <dbReference type="ARBA" id="ARBA00023209"/>
    </source>
</evidence>
<dbReference type="Proteomes" id="UP000243793">
    <property type="component" value="Chromosome"/>
</dbReference>
<evidence type="ECO:0000256" key="7">
    <source>
        <dbReference type="ARBA" id="ARBA00019373"/>
    </source>
</evidence>
<dbReference type="GO" id="GO:0004605">
    <property type="term" value="F:phosphatidate cytidylyltransferase activity"/>
    <property type="evidence" value="ECO:0007669"/>
    <property type="project" value="UniProtKB-EC"/>
</dbReference>
<dbReference type="PANTHER" id="PTHR46382">
    <property type="entry name" value="PHOSPHATIDATE CYTIDYLYLTRANSFERASE"/>
    <property type="match status" value="1"/>
</dbReference>
<accession>A0A1Y0CU74</accession>
<name>A0A1Y0CU74_9GAMM</name>
<dbReference type="GO" id="GO:0005886">
    <property type="term" value="C:plasma membrane"/>
    <property type="evidence" value="ECO:0007669"/>
    <property type="project" value="UniProtKB-SubCell"/>
</dbReference>
<dbReference type="GO" id="GO:0016024">
    <property type="term" value="P:CDP-diacylglycerol biosynthetic process"/>
    <property type="evidence" value="ECO:0007669"/>
    <property type="project" value="UniProtKB-UniPathway"/>
</dbReference>
<evidence type="ECO:0000256" key="13">
    <source>
        <dbReference type="ARBA" id="ARBA00022989"/>
    </source>
</evidence>
<dbReference type="PROSITE" id="PS01315">
    <property type="entry name" value="CDS"/>
    <property type="match status" value="1"/>
</dbReference>
<gene>
    <name evidence="20" type="ORF">CBP12_00635</name>
</gene>
<evidence type="ECO:0000256" key="12">
    <source>
        <dbReference type="ARBA" id="ARBA00022695"/>
    </source>
</evidence>
<evidence type="ECO:0000256" key="8">
    <source>
        <dbReference type="ARBA" id="ARBA00022475"/>
    </source>
</evidence>
<comment type="pathway">
    <text evidence="3 18">Phospholipid metabolism; CDP-diacylglycerol biosynthesis; CDP-diacylglycerol from sn-glycerol 3-phosphate: step 3/3.</text>
</comment>
<evidence type="ECO:0000256" key="5">
    <source>
        <dbReference type="ARBA" id="ARBA00010185"/>
    </source>
</evidence>
<keyword evidence="10 18" id="KW-0808">Transferase</keyword>
<evidence type="ECO:0000256" key="11">
    <source>
        <dbReference type="ARBA" id="ARBA00022692"/>
    </source>
</evidence>
<proteinExistence type="inferred from homology"/>
<feature type="transmembrane region" description="Helical" evidence="19">
    <location>
        <begin position="273"/>
        <end position="290"/>
    </location>
</feature>
<dbReference type="AlphaFoldDB" id="A0A1Y0CU74"/>
<keyword evidence="17" id="KW-1208">Phospholipid metabolism</keyword>
<evidence type="ECO:0000256" key="14">
    <source>
        <dbReference type="ARBA" id="ARBA00023098"/>
    </source>
</evidence>
<evidence type="ECO:0000313" key="20">
    <source>
        <dbReference type="EMBL" id="ART78842.1"/>
    </source>
</evidence>
<feature type="transmembrane region" description="Helical" evidence="19">
    <location>
        <begin position="92"/>
        <end position="114"/>
    </location>
</feature>
<evidence type="ECO:0000256" key="19">
    <source>
        <dbReference type="SAM" id="Phobius"/>
    </source>
</evidence>
<evidence type="ECO:0000256" key="4">
    <source>
        <dbReference type="ARBA" id="ARBA00005189"/>
    </source>
</evidence>
<evidence type="ECO:0000256" key="1">
    <source>
        <dbReference type="ARBA" id="ARBA00001698"/>
    </source>
</evidence>
<feature type="transmembrane region" description="Helical" evidence="19">
    <location>
        <begin position="52"/>
        <end position="72"/>
    </location>
</feature>